<dbReference type="PRINTS" id="PR00081">
    <property type="entry name" value="GDHRDH"/>
</dbReference>
<protein>
    <submittedName>
        <fullName evidence="3">Uncharacterized protein</fullName>
    </submittedName>
</protein>
<evidence type="ECO:0000313" key="4">
    <source>
        <dbReference type="Proteomes" id="UP001152798"/>
    </source>
</evidence>
<accession>A0A9P0H6H5</accession>
<evidence type="ECO:0000256" key="1">
    <source>
        <dbReference type="ARBA" id="ARBA00023002"/>
    </source>
</evidence>
<dbReference type="PANTHER" id="PTHR43157:SF31">
    <property type="entry name" value="PHOSPHATIDYLINOSITOL-GLYCAN BIOSYNTHESIS CLASS F PROTEIN"/>
    <property type="match status" value="1"/>
</dbReference>
<proteinExistence type="predicted"/>
<keyword evidence="1" id="KW-0560">Oxidoreductase</keyword>
<sequence>MDPVILCCAALPFIVILIRKCRQLTWGWCNDESILTNKCFIVTGANSGIGKETVKALVKRKARVIMGCRDIEKAREVIREIRRTISTGELVPMELDLASLKSIRHFAVEVIRDFPQIHVLINNAGVAVPPLREYKTKEGFEINMGVNHIGHFYLTKLLLQKLKDSAPSRIIIVSSKLHEKGEIDFDNLLGEHGYDGVRNRNPAYNNAKLANVYFCRELAKRLPADVETFAVCPGLCFTRLMRHAGIKWFQYIMLAPVALFFLRSAEQGSQTVLHCALSNDVIGHSGKIFRDCKLYHSSHKFDNNIQEKLWRVTDRLINKYI</sequence>
<feature type="chain" id="PRO_5040396230" evidence="2">
    <location>
        <begin position="24"/>
        <end position="321"/>
    </location>
</feature>
<organism evidence="3 4">
    <name type="scientific">Nezara viridula</name>
    <name type="common">Southern green stink bug</name>
    <name type="synonym">Cimex viridulus</name>
    <dbReference type="NCBI Taxonomy" id="85310"/>
    <lineage>
        <taxon>Eukaryota</taxon>
        <taxon>Metazoa</taxon>
        <taxon>Ecdysozoa</taxon>
        <taxon>Arthropoda</taxon>
        <taxon>Hexapoda</taxon>
        <taxon>Insecta</taxon>
        <taxon>Pterygota</taxon>
        <taxon>Neoptera</taxon>
        <taxon>Paraneoptera</taxon>
        <taxon>Hemiptera</taxon>
        <taxon>Heteroptera</taxon>
        <taxon>Panheteroptera</taxon>
        <taxon>Pentatomomorpha</taxon>
        <taxon>Pentatomoidea</taxon>
        <taxon>Pentatomidae</taxon>
        <taxon>Pentatominae</taxon>
        <taxon>Nezara</taxon>
    </lineage>
</organism>
<dbReference type="InterPro" id="IPR036291">
    <property type="entry name" value="NAD(P)-bd_dom_sf"/>
</dbReference>
<dbReference type="EMBL" id="OV725079">
    <property type="protein sequence ID" value="CAH1396314.1"/>
    <property type="molecule type" value="Genomic_DNA"/>
</dbReference>
<dbReference type="Proteomes" id="UP001152798">
    <property type="component" value="Chromosome 3"/>
</dbReference>
<reference evidence="3" key="1">
    <citation type="submission" date="2022-01" db="EMBL/GenBank/DDBJ databases">
        <authorList>
            <person name="King R."/>
        </authorList>
    </citation>
    <scope>NUCLEOTIDE SEQUENCE</scope>
</reference>
<evidence type="ECO:0000256" key="2">
    <source>
        <dbReference type="SAM" id="SignalP"/>
    </source>
</evidence>
<keyword evidence="2" id="KW-0732">Signal</keyword>
<name>A0A9P0H6H5_NEZVI</name>
<dbReference type="AlphaFoldDB" id="A0A9P0H6H5"/>
<dbReference type="SUPFAM" id="SSF51735">
    <property type="entry name" value="NAD(P)-binding Rossmann-fold domains"/>
    <property type="match status" value="1"/>
</dbReference>
<evidence type="ECO:0000313" key="3">
    <source>
        <dbReference type="EMBL" id="CAH1396314.1"/>
    </source>
</evidence>
<gene>
    <name evidence="3" type="ORF">NEZAVI_LOCUS6409</name>
</gene>
<dbReference type="Pfam" id="PF00106">
    <property type="entry name" value="adh_short"/>
    <property type="match status" value="1"/>
</dbReference>
<dbReference type="InterPro" id="IPR002347">
    <property type="entry name" value="SDR_fam"/>
</dbReference>
<dbReference type="PANTHER" id="PTHR43157">
    <property type="entry name" value="PHOSPHATIDYLINOSITOL-GLYCAN BIOSYNTHESIS CLASS F PROTEIN-RELATED"/>
    <property type="match status" value="1"/>
</dbReference>
<dbReference type="Gene3D" id="3.40.50.720">
    <property type="entry name" value="NAD(P)-binding Rossmann-like Domain"/>
    <property type="match status" value="1"/>
</dbReference>
<feature type="signal peptide" evidence="2">
    <location>
        <begin position="1"/>
        <end position="23"/>
    </location>
</feature>
<keyword evidence="4" id="KW-1185">Reference proteome</keyword>
<dbReference type="OrthoDB" id="191139at2759"/>
<dbReference type="GO" id="GO:0016491">
    <property type="term" value="F:oxidoreductase activity"/>
    <property type="evidence" value="ECO:0007669"/>
    <property type="project" value="UniProtKB-KW"/>
</dbReference>